<name>A0A8E1WGR5_9HYPH</name>
<evidence type="ECO:0000313" key="12">
    <source>
        <dbReference type="Proteomes" id="UP000532373"/>
    </source>
</evidence>
<dbReference type="Gene3D" id="3.30.479.10">
    <property type="entry name" value="6-pyruvoyl tetrahydropterin synthase/QueD"/>
    <property type="match status" value="1"/>
</dbReference>
<dbReference type="InterPro" id="IPR007115">
    <property type="entry name" value="6-PTP_synth/QueD"/>
</dbReference>
<evidence type="ECO:0000256" key="7">
    <source>
        <dbReference type="ARBA" id="ARBA00023239"/>
    </source>
</evidence>
<evidence type="ECO:0000256" key="1">
    <source>
        <dbReference type="ARBA" id="ARBA00002285"/>
    </source>
</evidence>
<dbReference type="RefSeq" id="WP_184770400.1">
    <property type="nucleotide sequence ID" value="NZ_JACHGI010000008.1"/>
</dbReference>
<dbReference type="GO" id="GO:0070497">
    <property type="term" value="F:6-carboxytetrahydropterin synthase activity"/>
    <property type="evidence" value="ECO:0007669"/>
    <property type="project" value="UniProtKB-EC"/>
</dbReference>
<evidence type="ECO:0000256" key="3">
    <source>
        <dbReference type="ARBA" id="ARBA00008900"/>
    </source>
</evidence>
<comment type="caution">
    <text evidence="11">The sequence shown here is derived from an EMBL/GenBank/DDBJ whole genome shotgun (WGS) entry which is preliminary data.</text>
</comment>
<keyword evidence="7 9" id="KW-0456">Lyase</keyword>
<sequence>MIETFKEFTFEAAHQLQPYSGLHGHSFQVSVHLVGDPDPVFGWPANLYELEKQIELLRKTIDHTYLNDIEGLAVPSLENVARWIWDKLEPQFPQLDRVAVRRGAQGQAEGTVYSGRALHKAGA</sequence>
<dbReference type="EMBL" id="JACHGI010000008">
    <property type="protein sequence ID" value="MBB6468033.1"/>
    <property type="molecule type" value="Genomic_DNA"/>
</dbReference>
<evidence type="ECO:0000256" key="6">
    <source>
        <dbReference type="ARBA" id="ARBA00022833"/>
    </source>
</evidence>
<comment type="similarity">
    <text evidence="3 9">Belongs to the PTPS family. QueD subfamily.</text>
</comment>
<keyword evidence="5 9" id="KW-0479">Metal-binding</keyword>
<feature type="binding site" evidence="10">
    <location>
        <position position="14"/>
    </location>
    <ligand>
        <name>Zn(2+)</name>
        <dbReference type="ChEBI" id="CHEBI:29105"/>
    </ligand>
</feature>
<gene>
    <name evidence="11" type="ORF">HNQ96_003917</name>
</gene>
<dbReference type="GO" id="GO:0008616">
    <property type="term" value="P:tRNA queuosine(34) biosynthetic process"/>
    <property type="evidence" value="ECO:0007669"/>
    <property type="project" value="UniProtKB-KW"/>
</dbReference>
<feature type="binding site" evidence="10">
    <location>
        <position position="25"/>
    </location>
    <ligand>
        <name>Zn(2+)</name>
        <dbReference type="ChEBI" id="CHEBI:29105"/>
    </ligand>
</feature>
<comment type="cofactor">
    <cofactor evidence="9 10">
        <name>Zn(2+)</name>
        <dbReference type="ChEBI" id="CHEBI:29105"/>
    </cofactor>
    <text evidence="9 10">Binds 1 zinc ion per subunit.</text>
</comment>
<feature type="binding site" evidence="10">
    <location>
        <position position="23"/>
    </location>
    <ligand>
        <name>Zn(2+)</name>
        <dbReference type="ChEBI" id="CHEBI:29105"/>
    </ligand>
</feature>
<evidence type="ECO:0000256" key="9">
    <source>
        <dbReference type="PIRNR" id="PIRNR006113"/>
    </source>
</evidence>
<dbReference type="PIRSF" id="PIRSF006113">
    <property type="entry name" value="PTP_synth"/>
    <property type="match status" value="1"/>
</dbReference>
<dbReference type="Pfam" id="PF01242">
    <property type="entry name" value="PTPS"/>
    <property type="match status" value="1"/>
</dbReference>
<comment type="pathway">
    <text evidence="2 9">Purine metabolism; 7-cyano-7-deazaguanine biosynthesis.</text>
</comment>
<organism evidence="11 12">
    <name type="scientific">Aminobacter carboxidus</name>
    <dbReference type="NCBI Taxonomy" id="376165"/>
    <lineage>
        <taxon>Bacteria</taxon>
        <taxon>Pseudomonadati</taxon>
        <taxon>Pseudomonadota</taxon>
        <taxon>Alphaproteobacteria</taxon>
        <taxon>Hyphomicrobiales</taxon>
        <taxon>Phyllobacteriaceae</taxon>
        <taxon>Aminobacter</taxon>
    </lineage>
</organism>
<dbReference type="PANTHER" id="PTHR12589">
    <property type="entry name" value="PYRUVOYL TETRAHYDROBIOPTERIN SYNTHASE"/>
    <property type="match status" value="1"/>
</dbReference>
<dbReference type="UniPathway" id="UPA00391"/>
<evidence type="ECO:0000256" key="2">
    <source>
        <dbReference type="ARBA" id="ARBA00005061"/>
    </source>
</evidence>
<evidence type="ECO:0000256" key="4">
    <source>
        <dbReference type="ARBA" id="ARBA00018141"/>
    </source>
</evidence>
<dbReference type="EC" id="4.-.-.-" evidence="9"/>
<keyword evidence="6 9" id="KW-0862">Zinc</keyword>
<evidence type="ECO:0000256" key="5">
    <source>
        <dbReference type="ARBA" id="ARBA00022723"/>
    </source>
</evidence>
<proteinExistence type="inferred from homology"/>
<dbReference type="SUPFAM" id="SSF55620">
    <property type="entry name" value="Tetrahydrobiopterin biosynthesis enzymes-like"/>
    <property type="match status" value="1"/>
</dbReference>
<dbReference type="PANTHER" id="PTHR12589:SF7">
    <property type="entry name" value="6-PYRUVOYL TETRAHYDROBIOPTERIN SYNTHASE"/>
    <property type="match status" value="1"/>
</dbReference>
<accession>A0A8E1WGR5</accession>
<dbReference type="AlphaFoldDB" id="A0A8E1WGR5"/>
<reference evidence="11 12" key="1">
    <citation type="submission" date="2020-08" db="EMBL/GenBank/DDBJ databases">
        <title>Genomic Encyclopedia of Type Strains, Phase IV (KMG-IV): sequencing the most valuable type-strain genomes for metagenomic binning, comparative biology and taxonomic classification.</title>
        <authorList>
            <person name="Goeker M."/>
        </authorList>
    </citation>
    <scope>NUCLEOTIDE SEQUENCE [LARGE SCALE GENOMIC DNA]</scope>
    <source>
        <strain evidence="11 12">DSM 17454</strain>
    </source>
</reference>
<dbReference type="GO" id="GO:0046872">
    <property type="term" value="F:metal ion binding"/>
    <property type="evidence" value="ECO:0007669"/>
    <property type="project" value="UniProtKB-KW"/>
</dbReference>
<dbReference type="InterPro" id="IPR038418">
    <property type="entry name" value="6-PTP_synth/QueD_sf"/>
</dbReference>
<evidence type="ECO:0000256" key="8">
    <source>
        <dbReference type="ARBA" id="ARBA00048807"/>
    </source>
</evidence>
<protein>
    <recommendedName>
        <fullName evidence="4 9">6-carboxy-5,6,7,8-tetrahydropterin synthase</fullName>
        <ecNumber evidence="9">4.-.-.-</ecNumber>
    </recommendedName>
</protein>
<evidence type="ECO:0000256" key="10">
    <source>
        <dbReference type="PIRSR" id="PIRSR006113-2"/>
    </source>
</evidence>
<dbReference type="Proteomes" id="UP000532373">
    <property type="component" value="Unassembled WGS sequence"/>
</dbReference>
<comment type="function">
    <text evidence="1">Catalyzes the conversion of 7,8-dihydroneopterin triphosphate (H2NTP) to 6-carboxy-5,6,7,8-tetrahydropterin (CPH4) and acetaldehyde.</text>
</comment>
<keyword evidence="9" id="KW-0671">Queuosine biosynthesis</keyword>
<comment type="catalytic activity">
    <reaction evidence="8 9">
        <text>7,8-dihydroneopterin 3'-triphosphate + H2O = 6-carboxy-5,6,7,8-tetrahydropterin + triphosphate + acetaldehyde + 2 H(+)</text>
        <dbReference type="Rhea" id="RHEA:27966"/>
        <dbReference type="ChEBI" id="CHEBI:15343"/>
        <dbReference type="ChEBI" id="CHEBI:15377"/>
        <dbReference type="ChEBI" id="CHEBI:15378"/>
        <dbReference type="ChEBI" id="CHEBI:18036"/>
        <dbReference type="ChEBI" id="CHEBI:58462"/>
        <dbReference type="ChEBI" id="CHEBI:61032"/>
        <dbReference type="EC" id="4.1.2.50"/>
    </reaction>
</comment>
<evidence type="ECO:0000313" key="11">
    <source>
        <dbReference type="EMBL" id="MBB6468033.1"/>
    </source>
</evidence>